<sequence>MYYFPLAATGHCGLNTPWLIQDGTKYRFPLTLLLPTYSQEDKASFIVSCTPSSEQKNMQFRIYLGIEQAQWDYTVSMSIGVGAGGQETILTLAPRGSRRKIPLYDVSAPPVAGGK</sequence>
<proteinExistence type="predicted"/>
<organism evidence="1 2">
    <name type="scientific">Daphnia magna</name>
    <dbReference type="NCBI Taxonomy" id="35525"/>
    <lineage>
        <taxon>Eukaryota</taxon>
        <taxon>Metazoa</taxon>
        <taxon>Ecdysozoa</taxon>
        <taxon>Arthropoda</taxon>
        <taxon>Crustacea</taxon>
        <taxon>Branchiopoda</taxon>
        <taxon>Diplostraca</taxon>
        <taxon>Cladocera</taxon>
        <taxon>Anomopoda</taxon>
        <taxon>Daphniidae</taxon>
        <taxon>Daphnia</taxon>
    </lineage>
</organism>
<dbReference type="EMBL" id="JAOYFB010000002">
    <property type="protein sequence ID" value="KAK4008144.1"/>
    <property type="molecule type" value="Genomic_DNA"/>
</dbReference>
<evidence type="ECO:0000313" key="2">
    <source>
        <dbReference type="Proteomes" id="UP001234178"/>
    </source>
</evidence>
<protein>
    <submittedName>
        <fullName evidence="1">Uncharacterized protein</fullName>
    </submittedName>
</protein>
<comment type="caution">
    <text evidence="1">The sequence shown here is derived from an EMBL/GenBank/DDBJ whole genome shotgun (WGS) entry which is preliminary data.</text>
</comment>
<name>A0ABQ9Z5G8_9CRUS</name>
<accession>A0ABQ9Z5G8</accession>
<keyword evidence="2" id="KW-1185">Reference proteome</keyword>
<gene>
    <name evidence="1" type="ORF">OUZ56_013296</name>
</gene>
<reference evidence="1 2" key="1">
    <citation type="journal article" date="2023" name="Nucleic Acids Res.">
        <title>The hologenome of Daphnia magna reveals possible DNA methylation and microbiome-mediated evolution of the host genome.</title>
        <authorList>
            <person name="Chaturvedi A."/>
            <person name="Li X."/>
            <person name="Dhandapani V."/>
            <person name="Marshall H."/>
            <person name="Kissane S."/>
            <person name="Cuenca-Cambronero M."/>
            <person name="Asole G."/>
            <person name="Calvet F."/>
            <person name="Ruiz-Romero M."/>
            <person name="Marangio P."/>
            <person name="Guigo R."/>
            <person name="Rago D."/>
            <person name="Mirbahai L."/>
            <person name="Eastwood N."/>
            <person name="Colbourne J.K."/>
            <person name="Zhou J."/>
            <person name="Mallon E."/>
            <person name="Orsini L."/>
        </authorList>
    </citation>
    <scope>NUCLEOTIDE SEQUENCE [LARGE SCALE GENOMIC DNA]</scope>
    <source>
        <strain evidence="1">LRV0_1</strain>
    </source>
</reference>
<dbReference type="Proteomes" id="UP001234178">
    <property type="component" value="Unassembled WGS sequence"/>
</dbReference>
<evidence type="ECO:0000313" key="1">
    <source>
        <dbReference type="EMBL" id="KAK4008144.1"/>
    </source>
</evidence>